<evidence type="ECO:0000313" key="2">
    <source>
        <dbReference type="EMBL" id="KAH9312630.1"/>
    </source>
</evidence>
<feature type="region of interest" description="Disordered" evidence="1">
    <location>
        <begin position="1"/>
        <end position="30"/>
    </location>
</feature>
<comment type="caution">
    <text evidence="2">The sequence shown here is derived from an EMBL/GenBank/DDBJ whole genome shotgun (WGS) entry which is preliminary data.</text>
</comment>
<feature type="region of interest" description="Disordered" evidence="1">
    <location>
        <begin position="42"/>
        <end position="64"/>
    </location>
</feature>
<evidence type="ECO:0000256" key="1">
    <source>
        <dbReference type="SAM" id="MobiDB-lite"/>
    </source>
</evidence>
<gene>
    <name evidence="2" type="ORF">KI387_027665</name>
</gene>
<feature type="compositionally biased region" description="Polar residues" evidence="1">
    <location>
        <begin position="45"/>
        <end position="64"/>
    </location>
</feature>
<dbReference type="EMBL" id="JAHRHJ020000006">
    <property type="protein sequence ID" value="KAH9312630.1"/>
    <property type="molecule type" value="Genomic_DNA"/>
</dbReference>
<feature type="non-terminal residue" evidence="2">
    <location>
        <position position="1"/>
    </location>
</feature>
<protein>
    <submittedName>
        <fullName evidence="2">Uncharacterized protein</fullName>
    </submittedName>
</protein>
<evidence type="ECO:0000313" key="3">
    <source>
        <dbReference type="Proteomes" id="UP000824469"/>
    </source>
</evidence>
<accession>A0AA38FZG1</accession>
<reference evidence="2 3" key="1">
    <citation type="journal article" date="2021" name="Nat. Plants">
        <title>The Taxus genome provides insights into paclitaxel biosynthesis.</title>
        <authorList>
            <person name="Xiong X."/>
            <person name="Gou J."/>
            <person name="Liao Q."/>
            <person name="Li Y."/>
            <person name="Zhou Q."/>
            <person name="Bi G."/>
            <person name="Li C."/>
            <person name="Du R."/>
            <person name="Wang X."/>
            <person name="Sun T."/>
            <person name="Guo L."/>
            <person name="Liang H."/>
            <person name="Lu P."/>
            <person name="Wu Y."/>
            <person name="Zhang Z."/>
            <person name="Ro D.K."/>
            <person name="Shang Y."/>
            <person name="Huang S."/>
            <person name="Yan J."/>
        </authorList>
    </citation>
    <scope>NUCLEOTIDE SEQUENCE [LARGE SCALE GENOMIC DNA]</scope>
    <source>
        <strain evidence="2">Ta-2019</strain>
    </source>
</reference>
<keyword evidence="3" id="KW-1185">Reference proteome</keyword>
<organism evidence="2 3">
    <name type="scientific">Taxus chinensis</name>
    <name type="common">Chinese yew</name>
    <name type="synonym">Taxus wallichiana var. chinensis</name>
    <dbReference type="NCBI Taxonomy" id="29808"/>
    <lineage>
        <taxon>Eukaryota</taxon>
        <taxon>Viridiplantae</taxon>
        <taxon>Streptophyta</taxon>
        <taxon>Embryophyta</taxon>
        <taxon>Tracheophyta</taxon>
        <taxon>Spermatophyta</taxon>
        <taxon>Pinopsida</taxon>
        <taxon>Pinidae</taxon>
        <taxon>Conifers II</taxon>
        <taxon>Cupressales</taxon>
        <taxon>Taxaceae</taxon>
        <taxon>Taxus</taxon>
    </lineage>
</organism>
<sequence length="64" mass="6653">VVRKNGGRMAPGPTSFPIIQKSPSDGKASSLWSATACREIRPDNVTETGPSVPTLVVSSSQVAK</sequence>
<proteinExistence type="predicted"/>
<dbReference type="AlphaFoldDB" id="A0AA38FZG1"/>
<feature type="non-terminal residue" evidence="2">
    <location>
        <position position="64"/>
    </location>
</feature>
<name>A0AA38FZG1_TAXCH</name>
<dbReference type="Proteomes" id="UP000824469">
    <property type="component" value="Unassembled WGS sequence"/>
</dbReference>